<protein>
    <submittedName>
        <fullName evidence="1">Uncharacterized protein</fullName>
    </submittedName>
</protein>
<sequence>MLARNIVNSMYPQYEPSIIASAIRIWNLYANAAQPIIRKTGAMEAAIEYCVAKILDLPVTQSELSKKYGVSVGTISKRAQEILSDEWLFHTSSPITSELINTVRWKKQGQP</sequence>
<comment type="caution">
    <text evidence="1">The sequence shown here is derived from an EMBL/GenBank/DDBJ whole genome shotgun (WGS) entry which is preliminary data.</text>
</comment>
<name>A0A3M8BYZ6_9BACL</name>
<dbReference type="Gene3D" id="1.10.472.10">
    <property type="entry name" value="Cyclin-like"/>
    <property type="match status" value="1"/>
</dbReference>
<accession>A0A3M8BYZ6</accession>
<reference evidence="1 2" key="1">
    <citation type="submission" date="2018-10" db="EMBL/GenBank/DDBJ databases">
        <title>Phylogenomics of Brevibacillus.</title>
        <authorList>
            <person name="Dunlap C."/>
        </authorList>
    </citation>
    <scope>NUCLEOTIDE SEQUENCE [LARGE SCALE GENOMIC DNA]</scope>
    <source>
        <strain evidence="1 2">JCM 12215</strain>
    </source>
</reference>
<dbReference type="Proteomes" id="UP000282028">
    <property type="component" value="Unassembled WGS sequence"/>
</dbReference>
<dbReference type="SUPFAM" id="SSF47954">
    <property type="entry name" value="Cyclin-like"/>
    <property type="match status" value="1"/>
</dbReference>
<keyword evidence="2" id="KW-1185">Reference proteome</keyword>
<gene>
    <name evidence="1" type="ORF">EDM52_19800</name>
</gene>
<dbReference type="EMBL" id="RHHR01000042">
    <property type="protein sequence ID" value="RNB68646.1"/>
    <property type="molecule type" value="Genomic_DNA"/>
</dbReference>
<dbReference type="OrthoDB" id="6399948at2"/>
<dbReference type="CDD" id="cd00043">
    <property type="entry name" value="CYCLIN_SF"/>
    <property type="match status" value="1"/>
</dbReference>
<dbReference type="AlphaFoldDB" id="A0A3M8BYZ6"/>
<evidence type="ECO:0000313" key="1">
    <source>
        <dbReference type="EMBL" id="RNB68646.1"/>
    </source>
</evidence>
<dbReference type="InterPro" id="IPR036915">
    <property type="entry name" value="Cyclin-like_sf"/>
</dbReference>
<organism evidence="1 2">
    <name type="scientific">Brevibacillus invocatus</name>
    <dbReference type="NCBI Taxonomy" id="173959"/>
    <lineage>
        <taxon>Bacteria</taxon>
        <taxon>Bacillati</taxon>
        <taxon>Bacillota</taxon>
        <taxon>Bacilli</taxon>
        <taxon>Bacillales</taxon>
        <taxon>Paenibacillaceae</taxon>
        <taxon>Brevibacillus</taxon>
    </lineage>
</organism>
<proteinExistence type="predicted"/>
<evidence type="ECO:0000313" key="2">
    <source>
        <dbReference type="Proteomes" id="UP000282028"/>
    </source>
</evidence>